<evidence type="ECO:0000313" key="3">
    <source>
        <dbReference type="Proteomes" id="UP001159042"/>
    </source>
</evidence>
<protein>
    <submittedName>
        <fullName evidence="2">Uncharacterized protein</fullName>
    </submittedName>
</protein>
<dbReference type="PANTHER" id="PTHR34239">
    <property type="entry name" value="APPLE DOMAIN-CONTAINING PROTEIN"/>
    <property type="match status" value="1"/>
</dbReference>
<feature type="compositionally biased region" description="Basic and acidic residues" evidence="1">
    <location>
        <begin position="1"/>
        <end position="12"/>
    </location>
</feature>
<evidence type="ECO:0000313" key="2">
    <source>
        <dbReference type="EMBL" id="KAJ8918215.1"/>
    </source>
</evidence>
<feature type="region of interest" description="Disordered" evidence="1">
    <location>
        <begin position="1"/>
        <end position="25"/>
    </location>
</feature>
<dbReference type="AlphaFoldDB" id="A0AAV8VWB5"/>
<dbReference type="Proteomes" id="UP001159042">
    <property type="component" value="Unassembled WGS sequence"/>
</dbReference>
<accession>A0AAV8VWB5</accession>
<keyword evidence="3" id="KW-1185">Reference proteome</keyword>
<sequence>MGKRRYADRSDSESTSSDEDDSVENQICKLQAKLKVLQRIKKRRPESKPVAPYSEIERLVVVGQLEHIFGSIPPPPPPPLPPDDGSLFSPSASEANVNLPPSGLYSQNEDWFLQDDEGGFNGGRNWHWFWIVGDVSQLARPRRPDLRKAPLGVPNEDPELDHRFLQALGSEEPTLVIGNNLHKNVAVTWSMILGAGLPKETREALTAKYPPPQNCSVVGAPKLNPEIQIRLNTVAAKRDARKADFQNQLGTTLSSVGKTISRLLDPQPISRRIESP</sequence>
<dbReference type="EMBL" id="JANEYG010000027">
    <property type="protein sequence ID" value="KAJ8918215.1"/>
    <property type="molecule type" value="Genomic_DNA"/>
</dbReference>
<dbReference type="PANTHER" id="PTHR34239:SF2">
    <property type="entry name" value="TRANSPOSABLE ELEMENT P TRANSPOSASE_THAP9 CONSERVED DOMAIN-CONTAINING PROTEIN"/>
    <property type="match status" value="1"/>
</dbReference>
<proteinExistence type="predicted"/>
<comment type="caution">
    <text evidence="2">The sequence shown here is derived from an EMBL/GenBank/DDBJ whole genome shotgun (WGS) entry which is preliminary data.</text>
</comment>
<organism evidence="2 3">
    <name type="scientific">Exocentrus adspersus</name>
    <dbReference type="NCBI Taxonomy" id="1586481"/>
    <lineage>
        <taxon>Eukaryota</taxon>
        <taxon>Metazoa</taxon>
        <taxon>Ecdysozoa</taxon>
        <taxon>Arthropoda</taxon>
        <taxon>Hexapoda</taxon>
        <taxon>Insecta</taxon>
        <taxon>Pterygota</taxon>
        <taxon>Neoptera</taxon>
        <taxon>Endopterygota</taxon>
        <taxon>Coleoptera</taxon>
        <taxon>Polyphaga</taxon>
        <taxon>Cucujiformia</taxon>
        <taxon>Chrysomeloidea</taxon>
        <taxon>Cerambycidae</taxon>
        <taxon>Lamiinae</taxon>
        <taxon>Acanthocinini</taxon>
        <taxon>Exocentrus</taxon>
    </lineage>
</organism>
<evidence type="ECO:0000256" key="1">
    <source>
        <dbReference type="SAM" id="MobiDB-lite"/>
    </source>
</evidence>
<gene>
    <name evidence="2" type="ORF">NQ315_014083</name>
</gene>
<name>A0AAV8VWB5_9CUCU</name>
<reference evidence="2 3" key="1">
    <citation type="journal article" date="2023" name="Insect Mol. Biol.">
        <title>Genome sequencing provides insights into the evolution of gene families encoding plant cell wall-degrading enzymes in longhorned beetles.</title>
        <authorList>
            <person name="Shin N.R."/>
            <person name="Okamura Y."/>
            <person name="Kirsch R."/>
            <person name="Pauchet Y."/>
        </authorList>
    </citation>
    <scope>NUCLEOTIDE SEQUENCE [LARGE SCALE GENOMIC DNA]</scope>
    <source>
        <strain evidence="2">EAD_L_NR</strain>
    </source>
</reference>